<reference evidence="4 5" key="1">
    <citation type="submission" date="2014-04" db="EMBL/GenBank/DDBJ databases">
        <authorList>
            <consortium name="DOE Joint Genome Institute"/>
            <person name="Kuo A."/>
            <person name="Kohler A."/>
            <person name="Nagy L.G."/>
            <person name="Floudas D."/>
            <person name="Copeland A."/>
            <person name="Barry K.W."/>
            <person name="Cichocki N."/>
            <person name="Veneault-Fourrey C."/>
            <person name="LaButti K."/>
            <person name="Lindquist E.A."/>
            <person name="Lipzen A."/>
            <person name="Lundell T."/>
            <person name="Morin E."/>
            <person name="Murat C."/>
            <person name="Sun H."/>
            <person name="Tunlid A."/>
            <person name="Henrissat B."/>
            <person name="Grigoriev I.V."/>
            <person name="Hibbett D.S."/>
            <person name="Martin F."/>
            <person name="Nordberg H.P."/>
            <person name="Cantor M.N."/>
            <person name="Hua S.X."/>
        </authorList>
    </citation>
    <scope>NUCLEOTIDE SEQUENCE [LARGE SCALE GENOMIC DNA]</scope>
    <source>
        <strain evidence="4 5">LaAM-08-1</strain>
    </source>
</reference>
<dbReference type="OrthoDB" id="78198at2759"/>
<dbReference type="PANTHER" id="PTHR48471">
    <property type="entry name" value="DDE TNP4 DOMAIN-CONTAINING PROTEIN"/>
    <property type="match status" value="1"/>
</dbReference>
<keyword evidence="5" id="KW-1185">Reference proteome</keyword>
<dbReference type="GO" id="GO:0046872">
    <property type="term" value="F:metal ion binding"/>
    <property type="evidence" value="ECO:0007669"/>
    <property type="project" value="UniProtKB-KW"/>
</dbReference>
<dbReference type="EMBL" id="KN838616">
    <property type="protein sequence ID" value="KIK00927.1"/>
    <property type="molecule type" value="Genomic_DNA"/>
</dbReference>
<keyword evidence="2" id="KW-0479">Metal-binding</keyword>
<sequence>MDVSDDFALLQLQLAQNSMRQTDKEFEERVIVCISLIIYGLEEARHLRSERQCLRRLYLTRPDLLPNPHQGTPWWALYESQNDHAFITTMGFDVTTFHKILDRGFRDLWNTLAIPRRETNVDSRPRLGRRSLDAEGALRLVLHWLNSTMLDVSLMQIFALIPTTVSQYITFSLSNLLFTLRRMHEAGIHMDGLNLAVQTSPDQEIENATFNGWLHDHFVSSVFAFSHSACEIIACHLNAPGSWHDSHVACPIYEKLQSQTLEGYYLVTDMVFPRGMDQIAGHIRAPMKDGTHLPLDRLERERLLQEDQQLLSYRQTAEWGMRTIQGTFGHLCIPLQIAYHEVWGDLLETCACLFNLRARDVGINQIRSVYMPIWREDEQEGLWMAFESMLFSTQRKNDRVRHFYMIVVE</sequence>
<feature type="domain" description="DDE Tnp4" evidence="3">
    <location>
        <begin position="190"/>
        <end position="355"/>
    </location>
</feature>
<accession>A0A0C9XT49</accession>
<evidence type="ECO:0000256" key="1">
    <source>
        <dbReference type="ARBA" id="ARBA00001968"/>
    </source>
</evidence>
<dbReference type="AlphaFoldDB" id="A0A0C9XT49"/>
<reference evidence="5" key="2">
    <citation type="submission" date="2015-01" db="EMBL/GenBank/DDBJ databases">
        <title>Evolutionary Origins and Diversification of the Mycorrhizal Mutualists.</title>
        <authorList>
            <consortium name="DOE Joint Genome Institute"/>
            <consortium name="Mycorrhizal Genomics Consortium"/>
            <person name="Kohler A."/>
            <person name="Kuo A."/>
            <person name="Nagy L.G."/>
            <person name="Floudas D."/>
            <person name="Copeland A."/>
            <person name="Barry K.W."/>
            <person name="Cichocki N."/>
            <person name="Veneault-Fourrey C."/>
            <person name="LaButti K."/>
            <person name="Lindquist E.A."/>
            <person name="Lipzen A."/>
            <person name="Lundell T."/>
            <person name="Morin E."/>
            <person name="Murat C."/>
            <person name="Riley R."/>
            <person name="Ohm R."/>
            <person name="Sun H."/>
            <person name="Tunlid A."/>
            <person name="Henrissat B."/>
            <person name="Grigoriev I.V."/>
            <person name="Hibbett D.S."/>
            <person name="Martin F."/>
        </authorList>
    </citation>
    <scope>NUCLEOTIDE SEQUENCE [LARGE SCALE GENOMIC DNA]</scope>
    <source>
        <strain evidence="5">LaAM-08-1</strain>
    </source>
</reference>
<evidence type="ECO:0000256" key="2">
    <source>
        <dbReference type="ARBA" id="ARBA00022723"/>
    </source>
</evidence>
<dbReference type="PANTHER" id="PTHR48471:SF1">
    <property type="entry name" value="DDE TNP4 DOMAIN-CONTAINING PROTEIN"/>
    <property type="match status" value="1"/>
</dbReference>
<name>A0A0C9XT49_9AGAR</name>
<evidence type="ECO:0000259" key="3">
    <source>
        <dbReference type="Pfam" id="PF13359"/>
    </source>
</evidence>
<dbReference type="InterPro" id="IPR027806">
    <property type="entry name" value="HARBI1_dom"/>
</dbReference>
<gene>
    <name evidence="4" type="ORF">K443DRAFT_132530</name>
</gene>
<protein>
    <recommendedName>
        <fullName evidence="3">DDE Tnp4 domain-containing protein</fullName>
    </recommendedName>
</protein>
<comment type="cofactor">
    <cofactor evidence="1">
        <name>a divalent metal cation</name>
        <dbReference type="ChEBI" id="CHEBI:60240"/>
    </cofactor>
</comment>
<proteinExistence type="predicted"/>
<dbReference type="Pfam" id="PF13359">
    <property type="entry name" value="DDE_Tnp_4"/>
    <property type="match status" value="1"/>
</dbReference>
<evidence type="ECO:0000313" key="4">
    <source>
        <dbReference type="EMBL" id="KIK00927.1"/>
    </source>
</evidence>
<dbReference type="HOGENOM" id="CLU_048932_1_2_1"/>
<organism evidence="4 5">
    <name type="scientific">Laccaria amethystina LaAM-08-1</name>
    <dbReference type="NCBI Taxonomy" id="1095629"/>
    <lineage>
        <taxon>Eukaryota</taxon>
        <taxon>Fungi</taxon>
        <taxon>Dikarya</taxon>
        <taxon>Basidiomycota</taxon>
        <taxon>Agaricomycotina</taxon>
        <taxon>Agaricomycetes</taxon>
        <taxon>Agaricomycetidae</taxon>
        <taxon>Agaricales</taxon>
        <taxon>Agaricineae</taxon>
        <taxon>Hydnangiaceae</taxon>
        <taxon>Laccaria</taxon>
    </lineage>
</organism>
<evidence type="ECO:0000313" key="5">
    <source>
        <dbReference type="Proteomes" id="UP000054477"/>
    </source>
</evidence>
<dbReference type="Proteomes" id="UP000054477">
    <property type="component" value="Unassembled WGS sequence"/>
</dbReference>